<gene>
    <name evidence="1" type="ORF">LTR16_012177</name>
</gene>
<protein>
    <submittedName>
        <fullName evidence="1">Uncharacterized protein</fullName>
    </submittedName>
</protein>
<reference evidence="1 2" key="1">
    <citation type="submission" date="2023-08" db="EMBL/GenBank/DDBJ databases">
        <title>Black Yeasts Isolated from many extreme environments.</title>
        <authorList>
            <person name="Coleine C."/>
            <person name="Stajich J.E."/>
            <person name="Selbmann L."/>
        </authorList>
    </citation>
    <scope>NUCLEOTIDE SEQUENCE [LARGE SCALE GENOMIC DNA]</scope>
    <source>
        <strain evidence="1 2">CCFEE 536</strain>
    </source>
</reference>
<dbReference type="EMBL" id="JAVRRA010004152">
    <property type="protein sequence ID" value="KAK5275728.1"/>
    <property type="molecule type" value="Genomic_DNA"/>
</dbReference>
<accession>A0ABR0M0W3</accession>
<name>A0ABR0M0W3_9PEZI</name>
<proteinExistence type="predicted"/>
<evidence type="ECO:0000313" key="1">
    <source>
        <dbReference type="EMBL" id="KAK5275728.1"/>
    </source>
</evidence>
<dbReference type="Proteomes" id="UP001357485">
    <property type="component" value="Unassembled WGS sequence"/>
</dbReference>
<organism evidence="1 2">
    <name type="scientific">Cryomyces antarcticus</name>
    <dbReference type="NCBI Taxonomy" id="329879"/>
    <lineage>
        <taxon>Eukaryota</taxon>
        <taxon>Fungi</taxon>
        <taxon>Dikarya</taxon>
        <taxon>Ascomycota</taxon>
        <taxon>Pezizomycotina</taxon>
        <taxon>Dothideomycetes</taxon>
        <taxon>Dothideomycetes incertae sedis</taxon>
        <taxon>Cryomyces</taxon>
    </lineage>
</organism>
<keyword evidence="2" id="KW-1185">Reference proteome</keyword>
<feature type="non-terminal residue" evidence="1">
    <location>
        <position position="109"/>
    </location>
</feature>
<sequence>YPISIELEPVEKDGLELRITFTTGVLPEGQASMLLDQLDADLVDLCTAPDGHEDSSVTYDTSLLSIIPAKEPEILSDVRLLHEFVEVNSRRYPDKVAFEFATSVHEGEI</sequence>
<comment type="caution">
    <text evidence="1">The sequence shown here is derived from an EMBL/GenBank/DDBJ whole genome shotgun (WGS) entry which is preliminary data.</text>
</comment>
<feature type="non-terminal residue" evidence="1">
    <location>
        <position position="1"/>
    </location>
</feature>
<evidence type="ECO:0000313" key="2">
    <source>
        <dbReference type="Proteomes" id="UP001357485"/>
    </source>
</evidence>